<feature type="region of interest" description="Disordered" evidence="10">
    <location>
        <begin position="595"/>
        <end position="617"/>
    </location>
</feature>
<keyword evidence="5 9" id="KW-0479">Metal-binding</keyword>
<dbReference type="GO" id="GO:0004497">
    <property type="term" value="F:monooxygenase activity"/>
    <property type="evidence" value="ECO:0007669"/>
    <property type="project" value="UniProtKB-KW"/>
</dbReference>
<gene>
    <name evidence="11" type="ORF">B0H17DRAFT_1205876</name>
</gene>
<dbReference type="PRINTS" id="PR00463">
    <property type="entry name" value="EP450I"/>
</dbReference>
<dbReference type="GO" id="GO:0005506">
    <property type="term" value="F:iron ion binding"/>
    <property type="evidence" value="ECO:0007669"/>
    <property type="project" value="InterPro"/>
</dbReference>
<dbReference type="PROSITE" id="PS51257">
    <property type="entry name" value="PROKAR_LIPOPROTEIN"/>
    <property type="match status" value="1"/>
</dbReference>
<evidence type="ECO:0000256" key="4">
    <source>
        <dbReference type="ARBA" id="ARBA00022617"/>
    </source>
</evidence>
<dbReference type="SUPFAM" id="SSF48264">
    <property type="entry name" value="Cytochrome P450"/>
    <property type="match status" value="1"/>
</dbReference>
<proteinExistence type="inferred from homology"/>
<sequence>MEMEISKLFPLASVIPSSTTSTYVAVILLISCLLLGSISLPSDSARVKLPGPSGLPLVGNLFQMRAGHARSLAHWTKLYGGMFRCFSYRFPREPVLTSIARLSSGEREAVIINTYAAVNKTLIQQGAAFQSRPEFKLWHGEFSRALDPDAPTTIGTTKFSEKISKYRRLVAAQTSAAKLQSFNHFAARRYFRLVNLLSESAKSGVAQDLGFHFWTTTVGISAEILWGRRIEDDTIHLIADVNIKVFRQRSLATPVHDYVPLIAVGERLAGAAGSSLRFFLRPLGLSSWIDSIHNAEAHAKELRDTEIGYCKMFVKELHERLDAGDPMPSQLGGIFRNIKEGSLTPNEELRLATTLAGSGMSGGTGLIWLAAFLAGHPEMQQKAFRAIEDVYGREAPDPFDTDRVEYVKALGMEGGRYFTSVRLGFPRETHEDVTVDGVFIPKGVLVVYNSYQINRDPERYNFPEEFIPERWMDGHYGHTDIKQPKVGVPHLNHGAGRRACMGVLNVNQTLYANLVLLLHFFKLERGPLGDAPLATVFPKLRAVGEASLEVHPINDQVSVCDPQALPLAAGIKLTARDAEALSSWIDEGHRELDQWDLPTNPVDASPVGEGVEATTTL</sequence>
<keyword evidence="4 9" id="KW-0349">Heme</keyword>
<comment type="pathway">
    <text evidence="2">Secondary metabolite biosynthesis.</text>
</comment>
<keyword evidence="6" id="KW-0560">Oxidoreductase</keyword>
<comment type="cofactor">
    <cofactor evidence="1 9">
        <name>heme</name>
        <dbReference type="ChEBI" id="CHEBI:30413"/>
    </cofactor>
</comment>
<dbReference type="Proteomes" id="UP001221757">
    <property type="component" value="Unassembled WGS sequence"/>
</dbReference>
<name>A0AAD7D655_MYCRO</name>
<reference evidence="11" key="1">
    <citation type="submission" date="2023-03" db="EMBL/GenBank/DDBJ databases">
        <title>Massive genome expansion in bonnet fungi (Mycena s.s.) driven by repeated elements and novel gene families across ecological guilds.</title>
        <authorList>
            <consortium name="Lawrence Berkeley National Laboratory"/>
            <person name="Harder C.B."/>
            <person name="Miyauchi S."/>
            <person name="Viragh M."/>
            <person name="Kuo A."/>
            <person name="Thoen E."/>
            <person name="Andreopoulos B."/>
            <person name="Lu D."/>
            <person name="Skrede I."/>
            <person name="Drula E."/>
            <person name="Henrissat B."/>
            <person name="Morin E."/>
            <person name="Kohler A."/>
            <person name="Barry K."/>
            <person name="LaButti K."/>
            <person name="Morin E."/>
            <person name="Salamov A."/>
            <person name="Lipzen A."/>
            <person name="Mereny Z."/>
            <person name="Hegedus B."/>
            <person name="Baldrian P."/>
            <person name="Stursova M."/>
            <person name="Weitz H."/>
            <person name="Taylor A."/>
            <person name="Grigoriev I.V."/>
            <person name="Nagy L.G."/>
            <person name="Martin F."/>
            <person name="Kauserud H."/>
        </authorList>
    </citation>
    <scope>NUCLEOTIDE SEQUENCE</scope>
    <source>
        <strain evidence="11">CBHHK067</strain>
    </source>
</reference>
<dbReference type="InterPro" id="IPR001128">
    <property type="entry name" value="Cyt_P450"/>
</dbReference>
<dbReference type="PANTHER" id="PTHR46300:SF5">
    <property type="entry name" value="CYTOCHROME P450"/>
    <property type="match status" value="1"/>
</dbReference>
<evidence type="ECO:0000256" key="10">
    <source>
        <dbReference type="SAM" id="MobiDB-lite"/>
    </source>
</evidence>
<evidence type="ECO:0000256" key="1">
    <source>
        <dbReference type="ARBA" id="ARBA00001971"/>
    </source>
</evidence>
<keyword evidence="8" id="KW-0503">Monooxygenase</keyword>
<evidence type="ECO:0000256" key="2">
    <source>
        <dbReference type="ARBA" id="ARBA00005179"/>
    </source>
</evidence>
<accession>A0AAD7D655</accession>
<feature type="binding site" description="axial binding residue" evidence="9">
    <location>
        <position position="500"/>
    </location>
    <ligand>
        <name>heme</name>
        <dbReference type="ChEBI" id="CHEBI:30413"/>
    </ligand>
    <ligandPart>
        <name>Fe</name>
        <dbReference type="ChEBI" id="CHEBI:18248"/>
    </ligandPart>
</feature>
<evidence type="ECO:0000256" key="9">
    <source>
        <dbReference type="PIRSR" id="PIRSR602401-1"/>
    </source>
</evidence>
<dbReference type="EMBL" id="JARKIE010000119">
    <property type="protein sequence ID" value="KAJ7681345.1"/>
    <property type="molecule type" value="Genomic_DNA"/>
</dbReference>
<evidence type="ECO:0000256" key="3">
    <source>
        <dbReference type="ARBA" id="ARBA00010617"/>
    </source>
</evidence>
<keyword evidence="7 9" id="KW-0408">Iron</keyword>
<dbReference type="PANTHER" id="PTHR46300">
    <property type="entry name" value="P450, PUTATIVE (EUROFUNG)-RELATED-RELATED"/>
    <property type="match status" value="1"/>
</dbReference>
<evidence type="ECO:0000256" key="8">
    <source>
        <dbReference type="ARBA" id="ARBA00023033"/>
    </source>
</evidence>
<evidence type="ECO:0000256" key="5">
    <source>
        <dbReference type="ARBA" id="ARBA00022723"/>
    </source>
</evidence>
<dbReference type="InterPro" id="IPR050364">
    <property type="entry name" value="Cytochrome_P450_fung"/>
</dbReference>
<organism evidence="11 12">
    <name type="scientific">Mycena rosella</name>
    <name type="common">Pink bonnet</name>
    <name type="synonym">Agaricus rosellus</name>
    <dbReference type="NCBI Taxonomy" id="1033263"/>
    <lineage>
        <taxon>Eukaryota</taxon>
        <taxon>Fungi</taxon>
        <taxon>Dikarya</taxon>
        <taxon>Basidiomycota</taxon>
        <taxon>Agaricomycotina</taxon>
        <taxon>Agaricomycetes</taxon>
        <taxon>Agaricomycetidae</taxon>
        <taxon>Agaricales</taxon>
        <taxon>Marasmiineae</taxon>
        <taxon>Mycenaceae</taxon>
        <taxon>Mycena</taxon>
    </lineage>
</organism>
<comment type="caution">
    <text evidence="11">The sequence shown here is derived from an EMBL/GenBank/DDBJ whole genome shotgun (WGS) entry which is preliminary data.</text>
</comment>
<comment type="similarity">
    <text evidence="3">Belongs to the cytochrome P450 family.</text>
</comment>
<protein>
    <submittedName>
        <fullName evidence="11">Cytochrome P450</fullName>
    </submittedName>
</protein>
<dbReference type="InterPro" id="IPR036396">
    <property type="entry name" value="Cyt_P450_sf"/>
</dbReference>
<keyword evidence="12" id="KW-1185">Reference proteome</keyword>
<dbReference type="InterPro" id="IPR002401">
    <property type="entry name" value="Cyt_P450_E_grp-I"/>
</dbReference>
<dbReference type="AlphaFoldDB" id="A0AAD7D655"/>
<dbReference type="GO" id="GO:0016705">
    <property type="term" value="F:oxidoreductase activity, acting on paired donors, with incorporation or reduction of molecular oxygen"/>
    <property type="evidence" value="ECO:0007669"/>
    <property type="project" value="InterPro"/>
</dbReference>
<evidence type="ECO:0000313" key="11">
    <source>
        <dbReference type="EMBL" id="KAJ7681345.1"/>
    </source>
</evidence>
<dbReference type="GO" id="GO:0020037">
    <property type="term" value="F:heme binding"/>
    <property type="evidence" value="ECO:0007669"/>
    <property type="project" value="InterPro"/>
</dbReference>
<evidence type="ECO:0000313" key="12">
    <source>
        <dbReference type="Proteomes" id="UP001221757"/>
    </source>
</evidence>
<evidence type="ECO:0000256" key="6">
    <source>
        <dbReference type="ARBA" id="ARBA00023002"/>
    </source>
</evidence>
<evidence type="ECO:0000256" key="7">
    <source>
        <dbReference type="ARBA" id="ARBA00023004"/>
    </source>
</evidence>
<dbReference type="Pfam" id="PF00067">
    <property type="entry name" value="p450"/>
    <property type="match status" value="1"/>
</dbReference>
<dbReference type="Gene3D" id="1.10.630.10">
    <property type="entry name" value="Cytochrome P450"/>
    <property type="match status" value="1"/>
</dbReference>